<comment type="caution">
    <text evidence="1">The sequence shown here is derived from an EMBL/GenBank/DDBJ whole genome shotgun (WGS) entry which is preliminary data.</text>
</comment>
<name>A0A8K0W596_9PLEO</name>
<dbReference type="InterPro" id="IPR012386">
    <property type="entry name" value="Cyclic-nucl_3Pdiesterase"/>
</dbReference>
<dbReference type="OrthoDB" id="514292at2759"/>
<dbReference type="GO" id="GO:0004113">
    <property type="term" value="F:2',3'-cyclic-nucleotide 3'-phosphodiesterase activity"/>
    <property type="evidence" value="ECO:0007669"/>
    <property type="project" value="TreeGrafter"/>
</dbReference>
<accession>A0A8K0W596</accession>
<dbReference type="Proteomes" id="UP000813461">
    <property type="component" value="Unassembled WGS sequence"/>
</dbReference>
<dbReference type="PANTHER" id="PTHR28141">
    <property type="entry name" value="2',3'-CYCLIC-NUCLEOTIDE 3'-PHOSPHODIESTERASE"/>
    <property type="match status" value="1"/>
</dbReference>
<proteinExistence type="predicted"/>
<evidence type="ECO:0000313" key="2">
    <source>
        <dbReference type="Proteomes" id="UP000813461"/>
    </source>
</evidence>
<dbReference type="PANTHER" id="PTHR28141:SF1">
    <property type="entry name" value="2',3'-CYCLIC-NUCLEOTIDE 3'-PHOSPHODIESTERASE"/>
    <property type="match status" value="1"/>
</dbReference>
<organism evidence="1 2">
    <name type="scientific">Paraphoma chrysanthemicola</name>
    <dbReference type="NCBI Taxonomy" id="798071"/>
    <lineage>
        <taxon>Eukaryota</taxon>
        <taxon>Fungi</taxon>
        <taxon>Dikarya</taxon>
        <taxon>Ascomycota</taxon>
        <taxon>Pezizomycotina</taxon>
        <taxon>Dothideomycetes</taxon>
        <taxon>Pleosporomycetidae</taxon>
        <taxon>Pleosporales</taxon>
        <taxon>Pleosporineae</taxon>
        <taxon>Phaeosphaeriaceae</taxon>
        <taxon>Paraphoma</taxon>
    </lineage>
</organism>
<sequence length="195" mass="21676">MPGSSLWLLPPKSHPLDKILPKLVEQTSSHFGSSHSFLPHVTLTSEVSPSTYSAGPQAWLDSLTLPSSDDVQVEFEKLASEDVFFRKLYIKCRKTNGVKKLAQVCREKVAGYEEDGKAETWAEEAYNPHLSLLYHDCPKVEPSDLAPIERLAQESGISFASKGKVRGWTGGRVVLVPTDKPIHQWLPIAERALQL</sequence>
<gene>
    <name evidence="1" type="ORF">FB567DRAFT_623906</name>
</gene>
<dbReference type="EMBL" id="JAGMVJ010000001">
    <property type="protein sequence ID" value="KAH7095679.1"/>
    <property type="molecule type" value="Genomic_DNA"/>
</dbReference>
<reference evidence="1" key="1">
    <citation type="journal article" date="2021" name="Nat. Commun.">
        <title>Genetic determinants of endophytism in the Arabidopsis root mycobiome.</title>
        <authorList>
            <person name="Mesny F."/>
            <person name="Miyauchi S."/>
            <person name="Thiergart T."/>
            <person name="Pickel B."/>
            <person name="Atanasova L."/>
            <person name="Karlsson M."/>
            <person name="Huettel B."/>
            <person name="Barry K.W."/>
            <person name="Haridas S."/>
            <person name="Chen C."/>
            <person name="Bauer D."/>
            <person name="Andreopoulos W."/>
            <person name="Pangilinan J."/>
            <person name="LaButti K."/>
            <person name="Riley R."/>
            <person name="Lipzen A."/>
            <person name="Clum A."/>
            <person name="Drula E."/>
            <person name="Henrissat B."/>
            <person name="Kohler A."/>
            <person name="Grigoriev I.V."/>
            <person name="Martin F.M."/>
            <person name="Hacquard S."/>
        </authorList>
    </citation>
    <scope>NUCLEOTIDE SEQUENCE</scope>
    <source>
        <strain evidence="1">MPI-SDFR-AT-0120</strain>
    </source>
</reference>
<dbReference type="InterPro" id="IPR009097">
    <property type="entry name" value="Cyclic_Pdiesterase"/>
</dbReference>
<evidence type="ECO:0000313" key="1">
    <source>
        <dbReference type="EMBL" id="KAH7095679.1"/>
    </source>
</evidence>
<dbReference type="Pfam" id="PF07823">
    <property type="entry name" value="CPDase"/>
    <property type="match status" value="1"/>
</dbReference>
<keyword evidence="2" id="KW-1185">Reference proteome</keyword>
<dbReference type="Gene3D" id="3.90.1140.10">
    <property type="entry name" value="Cyclic phosphodiesterase"/>
    <property type="match status" value="1"/>
</dbReference>
<protein>
    <submittedName>
        <fullName evidence="1">2',3'-cyclic-nucleotide 3'-phosphodiesterase</fullName>
    </submittedName>
</protein>
<dbReference type="GO" id="GO:0009187">
    <property type="term" value="P:cyclic nucleotide metabolic process"/>
    <property type="evidence" value="ECO:0007669"/>
    <property type="project" value="TreeGrafter"/>
</dbReference>
<dbReference type="AlphaFoldDB" id="A0A8K0W596"/>
<dbReference type="SUPFAM" id="SSF55144">
    <property type="entry name" value="LigT-like"/>
    <property type="match status" value="1"/>
</dbReference>